<accession>A0ABT8S9N4</accession>
<gene>
    <name evidence="1" type="ORF">Q2T77_25370</name>
</gene>
<protein>
    <submittedName>
        <fullName evidence="1">Uncharacterized protein</fullName>
    </submittedName>
</protein>
<dbReference type="RefSeq" id="WP_301813386.1">
    <property type="nucleotide sequence ID" value="NZ_JAUJZH010000021.1"/>
</dbReference>
<evidence type="ECO:0000313" key="1">
    <source>
        <dbReference type="EMBL" id="MDO1535618.1"/>
    </source>
</evidence>
<proteinExistence type="predicted"/>
<dbReference type="Proteomes" id="UP001169027">
    <property type="component" value="Unassembled WGS sequence"/>
</dbReference>
<sequence length="44" mass="4834">MQPSQAALFDEDALVDLGGVSMFYDDGIEEEEEDEEERAPAPMG</sequence>
<reference evidence="1" key="1">
    <citation type="submission" date="2023-06" db="EMBL/GenBank/DDBJ databases">
        <authorList>
            <person name="Jiang Y."/>
            <person name="Liu Q."/>
        </authorList>
    </citation>
    <scope>NUCLEOTIDE SEQUENCE</scope>
    <source>
        <strain evidence="1">CGMCC 1.12090</strain>
    </source>
</reference>
<dbReference type="EMBL" id="JAUKVY010000021">
    <property type="protein sequence ID" value="MDO1535618.1"/>
    <property type="molecule type" value="Genomic_DNA"/>
</dbReference>
<comment type="caution">
    <text evidence="1">The sequence shown here is derived from an EMBL/GenBank/DDBJ whole genome shotgun (WGS) entry which is preliminary data.</text>
</comment>
<evidence type="ECO:0000313" key="2">
    <source>
        <dbReference type="Proteomes" id="UP001169027"/>
    </source>
</evidence>
<keyword evidence="2" id="KW-1185">Reference proteome</keyword>
<name>A0ABT8S9N4_9BURK</name>
<organism evidence="1 2">
    <name type="scientific">Variovorax ginsengisoli</name>
    <dbReference type="NCBI Taxonomy" id="363844"/>
    <lineage>
        <taxon>Bacteria</taxon>
        <taxon>Pseudomonadati</taxon>
        <taxon>Pseudomonadota</taxon>
        <taxon>Betaproteobacteria</taxon>
        <taxon>Burkholderiales</taxon>
        <taxon>Comamonadaceae</taxon>
        <taxon>Variovorax</taxon>
    </lineage>
</organism>